<feature type="modified residue" description="4-aspartylphosphate" evidence="4">
    <location>
        <position position="483"/>
    </location>
</feature>
<dbReference type="SUPFAM" id="SSF55874">
    <property type="entry name" value="ATPase domain of HSP90 chaperone/DNA topoisomerase II/histidine kinase"/>
    <property type="match status" value="1"/>
</dbReference>
<name>S9QSL3_CYSF2</name>
<dbReference type="Proteomes" id="UP000011682">
    <property type="component" value="Unassembled WGS sequence"/>
</dbReference>
<proteinExistence type="predicted"/>
<sequence>MPEYASLSKAELAQALESLDSTPLAANELKRLLRELQRHQLELEMQNRELRETQHELEESRSRYVDLYDFAPMACMSLDGRGCLRELNLTGARLLRRERPLLLGQPLTPFVEPRDLGRFLDHVRQCLSGETLSTELALRVGEDRLLVRLHSAPFDGGAPHGLLCRTVLIDITELRQMQLRLSLTERLATVGTLAAGVAHELNNPLAFVLGNLQLATRQLMSSSESAPKQLDTLLKYLMDARVGAERIQGIVRDLGSFSHPDEQPPGPIDVRQVLELSVKMASGELRHRARLVREYGQVPDVLADSARLGQVFLNLLVNAAQAIPEGHADQHEIRLSTWAEERTVCIEVRDTGQGIPAELLGRVFDPFFTTKAVGKGIGLGLSISHGLVRALGGELSVESEPGRGSVFRVRLPVAPAGLAASPSPPRREAPRRGRLLIVDDEPLFALSLRLLLKPEHDVTVFHDARGALEHLRDDTAYDAILCDLMMAEMTGAQFHEELSRTTPELTARIIFMTGGAFTQNAREFLARVSNPRLLKPFQQQELDKLLAVLLREPRLVPAAGGGWRTPDEQP</sequence>
<feature type="domain" description="Response regulatory" evidence="7">
    <location>
        <begin position="434"/>
        <end position="550"/>
    </location>
</feature>
<dbReference type="InterPro" id="IPR036890">
    <property type="entry name" value="HATPase_C_sf"/>
</dbReference>
<dbReference type="SMART" id="SM00388">
    <property type="entry name" value="HisKA"/>
    <property type="match status" value="1"/>
</dbReference>
<dbReference type="InterPro" id="IPR035965">
    <property type="entry name" value="PAS-like_dom_sf"/>
</dbReference>
<dbReference type="PRINTS" id="PR00344">
    <property type="entry name" value="BCTRLSENSOR"/>
</dbReference>
<dbReference type="SMART" id="SM00387">
    <property type="entry name" value="HATPase_c"/>
    <property type="match status" value="1"/>
</dbReference>
<evidence type="ECO:0000259" key="6">
    <source>
        <dbReference type="PROSITE" id="PS50109"/>
    </source>
</evidence>
<organism evidence="8 9">
    <name type="scientific">Cystobacter fuscus (strain ATCC 25194 / DSM 2262 / NBRC 100088 / M29)</name>
    <dbReference type="NCBI Taxonomy" id="1242864"/>
    <lineage>
        <taxon>Bacteria</taxon>
        <taxon>Pseudomonadati</taxon>
        <taxon>Myxococcota</taxon>
        <taxon>Myxococcia</taxon>
        <taxon>Myxococcales</taxon>
        <taxon>Cystobacterineae</taxon>
        <taxon>Archangiaceae</taxon>
        <taxon>Cystobacter</taxon>
    </lineage>
</organism>
<evidence type="ECO:0000256" key="1">
    <source>
        <dbReference type="ARBA" id="ARBA00000085"/>
    </source>
</evidence>
<keyword evidence="9" id="KW-1185">Reference proteome</keyword>
<dbReference type="PANTHER" id="PTHR43065:SF50">
    <property type="entry name" value="HISTIDINE KINASE"/>
    <property type="match status" value="1"/>
</dbReference>
<dbReference type="CDD" id="cd00156">
    <property type="entry name" value="REC"/>
    <property type="match status" value="1"/>
</dbReference>
<dbReference type="PANTHER" id="PTHR43065">
    <property type="entry name" value="SENSOR HISTIDINE KINASE"/>
    <property type="match status" value="1"/>
</dbReference>
<comment type="caution">
    <text evidence="8">The sequence shown here is derived from an EMBL/GenBank/DDBJ whole genome shotgun (WGS) entry which is preliminary data.</text>
</comment>
<dbReference type="AlphaFoldDB" id="S9QSL3"/>
<dbReference type="Gene3D" id="3.30.450.20">
    <property type="entry name" value="PAS domain"/>
    <property type="match status" value="1"/>
</dbReference>
<dbReference type="Pfam" id="PF00072">
    <property type="entry name" value="Response_reg"/>
    <property type="match status" value="1"/>
</dbReference>
<reference evidence="8" key="1">
    <citation type="submission" date="2013-05" db="EMBL/GenBank/DDBJ databases">
        <title>Genome assembly of Cystobacter fuscus DSM 2262.</title>
        <authorList>
            <person name="Sharma G."/>
            <person name="Khatri I."/>
            <person name="Kaur C."/>
            <person name="Mayilraj S."/>
            <person name="Subramanian S."/>
        </authorList>
    </citation>
    <scope>NUCLEOTIDE SEQUENCE [LARGE SCALE GENOMIC DNA]</scope>
    <source>
        <strain evidence="8">DSM 2262</strain>
    </source>
</reference>
<gene>
    <name evidence="8" type="ORF">D187_005433</name>
</gene>
<dbReference type="Pfam" id="PF00512">
    <property type="entry name" value="HisKA"/>
    <property type="match status" value="1"/>
</dbReference>
<feature type="domain" description="Histidine kinase" evidence="6">
    <location>
        <begin position="196"/>
        <end position="415"/>
    </location>
</feature>
<evidence type="ECO:0000313" key="9">
    <source>
        <dbReference type="Proteomes" id="UP000011682"/>
    </source>
</evidence>
<evidence type="ECO:0000259" key="7">
    <source>
        <dbReference type="PROSITE" id="PS50110"/>
    </source>
</evidence>
<evidence type="ECO:0000313" key="8">
    <source>
        <dbReference type="EMBL" id="EPX64299.1"/>
    </source>
</evidence>
<dbReference type="SMART" id="SM00448">
    <property type="entry name" value="REC"/>
    <property type="match status" value="1"/>
</dbReference>
<evidence type="ECO:0000256" key="2">
    <source>
        <dbReference type="ARBA" id="ARBA00012438"/>
    </source>
</evidence>
<dbReference type="Gene3D" id="1.10.287.130">
    <property type="match status" value="1"/>
</dbReference>
<dbReference type="EMBL" id="ANAH02000004">
    <property type="protein sequence ID" value="EPX64299.1"/>
    <property type="molecule type" value="Genomic_DNA"/>
</dbReference>
<accession>S9QSL3</accession>
<dbReference type="InterPro" id="IPR003661">
    <property type="entry name" value="HisK_dim/P_dom"/>
</dbReference>
<dbReference type="SUPFAM" id="SSF52172">
    <property type="entry name" value="CheY-like"/>
    <property type="match status" value="1"/>
</dbReference>
<dbReference type="InterPro" id="IPR011006">
    <property type="entry name" value="CheY-like_superfamily"/>
</dbReference>
<evidence type="ECO:0000256" key="5">
    <source>
        <dbReference type="SAM" id="Coils"/>
    </source>
</evidence>
<dbReference type="GO" id="GO:0000155">
    <property type="term" value="F:phosphorelay sensor kinase activity"/>
    <property type="evidence" value="ECO:0007669"/>
    <property type="project" value="InterPro"/>
</dbReference>
<evidence type="ECO:0000256" key="4">
    <source>
        <dbReference type="PROSITE-ProRule" id="PRU00169"/>
    </source>
</evidence>
<evidence type="ECO:0000256" key="3">
    <source>
        <dbReference type="ARBA" id="ARBA00022553"/>
    </source>
</evidence>
<protein>
    <recommendedName>
        <fullName evidence="2">histidine kinase</fullName>
        <ecNumber evidence="2">2.7.13.3</ecNumber>
    </recommendedName>
</protein>
<dbReference type="InterPro" id="IPR001789">
    <property type="entry name" value="Sig_transdc_resp-reg_receiver"/>
</dbReference>
<dbReference type="InterPro" id="IPR036097">
    <property type="entry name" value="HisK_dim/P_sf"/>
</dbReference>
<dbReference type="RefSeq" id="WP_002631140.1">
    <property type="nucleotide sequence ID" value="NZ_ANAH02000004.1"/>
</dbReference>
<dbReference type="Pfam" id="PF02518">
    <property type="entry name" value="HATPase_c"/>
    <property type="match status" value="1"/>
</dbReference>
<dbReference type="InterPro" id="IPR003594">
    <property type="entry name" value="HATPase_dom"/>
</dbReference>
<dbReference type="SUPFAM" id="SSF55785">
    <property type="entry name" value="PYP-like sensor domain (PAS domain)"/>
    <property type="match status" value="1"/>
</dbReference>
<feature type="coiled-coil region" evidence="5">
    <location>
        <begin position="26"/>
        <end position="63"/>
    </location>
</feature>
<dbReference type="eggNOG" id="COG0784">
    <property type="taxonomic scope" value="Bacteria"/>
</dbReference>
<dbReference type="Gene3D" id="3.30.565.10">
    <property type="entry name" value="Histidine kinase-like ATPase, C-terminal domain"/>
    <property type="match status" value="1"/>
</dbReference>
<dbReference type="InterPro" id="IPR004358">
    <property type="entry name" value="Sig_transdc_His_kin-like_C"/>
</dbReference>
<dbReference type="Gene3D" id="3.40.50.2300">
    <property type="match status" value="1"/>
</dbReference>
<dbReference type="SUPFAM" id="SSF47384">
    <property type="entry name" value="Homodimeric domain of signal transducing histidine kinase"/>
    <property type="match status" value="1"/>
</dbReference>
<dbReference type="PROSITE" id="PS50109">
    <property type="entry name" value="HIS_KIN"/>
    <property type="match status" value="1"/>
</dbReference>
<dbReference type="InterPro" id="IPR005467">
    <property type="entry name" value="His_kinase_dom"/>
</dbReference>
<dbReference type="OrthoDB" id="5487456at2"/>
<dbReference type="PROSITE" id="PS50110">
    <property type="entry name" value="RESPONSE_REGULATORY"/>
    <property type="match status" value="1"/>
</dbReference>
<keyword evidence="3 4" id="KW-0597">Phosphoprotein</keyword>
<dbReference type="CDD" id="cd00082">
    <property type="entry name" value="HisKA"/>
    <property type="match status" value="1"/>
</dbReference>
<dbReference type="EC" id="2.7.13.3" evidence="2"/>
<dbReference type="eggNOG" id="COG4191">
    <property type="taxonomic scope" value="Bacteria"/>
</dbReference>
<comment type="catalytic activity">
    <reaction evidence="1">
        <text>ATP + protein L-histidine = ADP + protein N-phospho-L-histidine.</text>
        <dbReference type="EC" id="2.7.13.3"/>
    </reaction>
</comment>
<keyword evidence="5" id="KW-0175">Coiled coil</keyword>